<proteinExistence type="predicted"/>
<protein>
    <submittedName>
        <fullName evidence="2">Uncharacterized protein</fullName>
    </submittedName>
</protein>
<gene>
    <name evidence="2" type="ORF">PA905_42910</name>
</gene>
<evidence type="ECO:0000256" key="1">
    <source>
        <dbReference type="SAM" id="MobiDB-lite"/>
    </source>
</evidence>
<reference evidence="3" key="1">
    <citation type="submission" date="2019-02" db="EMBL/GenBank/DDBJ databases">
        <title>Draft genome sequence of Planktothrix agardhii NIES-905.</title>
        <authorList>
            <person name="Yamaguchi H."/>
            <person name="Suzuki S."/>
            <person name="Kawachi M."/>
        </authorList>
    </citation>
    <scope>NUCLEOTIDE SEQUENCE [LARGE SCALE GENOMIC DNA]</scope>
    <source>
        <strain evidence="3">CCAP 1459/11A</strain>
    </source>
</reference>
<dbReference type="Proteomes" id="UP000299794">
    <property type="component" value="Unassembled WGS sequence"/>
</dbReference>
<feature type="region of interest" description="Disordered" evidence="1">
    <location>
        <begin position="134"/>
        <end position="154"/>
    </location>
</feature>
<comment type="caution">
    <text evidence="2">The sequence shown here is derived from an EMBL/GenBank/DDBJ whole genome shotgun (WGS) entry which is preliminary data.</text>
</comment>
<name>A0A4P5ZI24_PLAAG</name>
<dbReference type="RefSeq" id="WP_026796987.1">
    <property type="nucleotide sequence ID" value="NZ_BJCD01000068.1"/>
</dbReference>
<organism evidence="2 3">
    <name type="scientific">Planktothrix agardhii CCAP 1459/11A</name>
    <dbReference type="NCBI Taxonomy" id="282420"/>
    <lineage>
        <taxon>Bacteria</taxon>
        <taxon>Bacillati</taxon>
        <taxon>Cyanobacteriota</taxon>
        <taxon>Cyanophyceae</taxon>
        <taxon>Oscillatoriophycideae</taxon>
        <taxon>Oscillatoriales</taxon>
        <taxon>Microcoleaceae</taxon>
        <taxon>Planktothrix</taxon>
    </lineage>
</organism>
<dbReference type="EMBL" id="BJCD01000068">
    <property type="protein sequence ID" value="GDZ95860.1"/>
    <property type="molecule type" value="Genomic_DNA"/>
</dbReference>
<evidence type="ECO:0000313" key="3">
    <source>
        <dbReference type="Proteomes" id="UP000299794"/>
    </source>
</evidence>
<evidence type="ECO:0000313" key="2">
    <source>
        <dbReference type="EMBL" id="GDZ95860.1"/>
    </source>
</evidence>
<sequence length="154" mass="18478">MSINKYDWQQIETFDEKVGWQVSLLYEVYNISRSFARRFGKEEEEEEEDDNGRIYRWNYKDDTVEIKHYVRLHNNGRTGSDVSINLGSLGTNVFSVYFYGINHSQRSISCFRIGSWLNHIESLRLKLEPIEKAEEKKRKEQEAREREEKFGRLD</sequence>
<accession>A0A4P5ZI24</accession>
<dbReference type="AlphaFoldDB" id="A0A4P5ZI24"/>